<feature type="region of interest" description="Disordered" evidence="1">
    <location>
        <begin position="67"/>
        <end position="95"/>
    </location>
</feature>
<feature type="compositionally biased region" description="Polar residues" evidence="1">
    <location>
        <begin position="78"/>
        <end position="88"/>
    </location>
</feature>
<protein>
    <submittedName>
        <fullName evidence="2">Unannotated protein</fullName>
    </submittedName>
</protein>
<proteinExistence type="predicted"/>
<gene>
    <name evidence="2" type="ORF">UFOPK1493_04517</name>
</gene>
<evidence type="ECO:0000313" key="2">
    <source>
        <dbReference type="EMBL" id="CAB4603819.1"/>
    </source>
</evidence>
<evidence type="ECO:0000256" key="1">
    <source>
        <dbReference type="SAM" id="MobiDB-lite"/>
    </source>
</evidence>
<sequence length="127" mass="13950">MPCRNTTAPAVPAPCIDSNVSSLTANTASFQRNVTRFAARVRLPKVPHALCSVVTTFGRRPRIDRTAARATEAGSGEWTCTTSHSPSRISFPRRQGHSQSVCFRLRQDVRTPAPSSRPTRWSFHGST</sequence>
<reference evidence="2" key="1">
    <citation type="submission" date="2020-05" db="EMBL/GenBank/DDBJ databases">
        <authorList>
            <person name="Chiriac C."/>
            <person name="Salcher M."/>
            <person name="Ghai R."/>
            <person name="Kavagutti S V."/>
        </authorList>
    </citation>
    <scope>NUCLEOTIDE SEQUENCE</scope>
</reference>
<name>A0A6J6GVL9_9ZZZZ</name>
<dbReference type="AlphaFoldDB" id="A0A6J6GVL9"/>
<accession>A0A6J6GVL9</accession>
<organism evidence="2">
    <name type="scientific">freshwater metagenome</name>
    <dbReference type="NCBI Taxonomy" id="449393"/>
    <lineage>
        <taxon>unclassified sequences</taxon>
        <taxon>metagenomes</taxon>
        <taxon>ecological metagenomes</taxon>
    </lineage>
</organism>
<dbReference type="EMBL" id="CAEZSR010000372">
    <property type="protein sequence ID" value="CAB4603819.1"/>
    <property type="molecule type" value="Genomic_DNA"/>
</dbReference>